<feature type="compositionally biased region" description="Polar residues" evidence="4">
    <location>
        <begin position="196"/>
        <end position="209"/>
    </location>
</feature>
<dbReference type="GO" id="GO:0005634">
    <property type="term" value="C:nucleus"/>
    <property type="evidence" value="ECO:0007669"/>
    <property type="project" value="UniProtKB-SubCell"/>
</dbReference>
<dbReference type="InterPro" id="IPR018122">
    <property type="entry name" value="TF_fork_head_CS_1"/>
</dbReference>
<evidence type="ECO:0000259" key="5">
    <source>
        <dbReference type="PROSITE" id="PS50039"/>
    </source>
</evidence>
<sequence length="401" mass="45462">MEKTKTIRRRRSDCSWKKETKNKSSIESEIIQYPEGPIDIACSWDPIDRTDKPPYSYATIIGHAILTSKERKLTLHDIYVWITDNYPFYSNDTQGWQNSIRHNLSLHKSFVKIDRDSNAQTPPRKGCFWTIRQGREKFFIDNLQKPVNSLKRQHSLSHLAGTGGGRRQHFLRRTSSNILPPTSSTATPTTSSSPSRLFNSFRTTTTNDVPESEQHLLPSSLSSDLLSSPSSSSLSGSSPTTYHQLFYNVPESTMSYNVYPTEQTDFFSNDYYLNSNNSSISGSHPPSLSPCDAYSTTSSFNDYHQSLSRSSNSSSYSGAATPAPASSLYPLADNIYKSNNIFPLQHQQHQPDAFMMEWSTIPNTENTFLHSSSSSPANYYLQQQHHQPTRNNSMDYNSFHR</sequence>
<dbReference type="SUPFAM" id="SSF46785">
    <property type="entry name" value="Winged helix' DNA-binding domain"/>
    <property type="match status" value="1"/>
</dbReference>
<dbReference type="GO" id="GO:0000981">
    <property type="term" value="F:DNA-binding transcription factor activity, RNA polymerase II-specific"/>
    <property type="evidence" value="ECO:0007669"/>
    <property type="project" value="TreeGrafter"/>
</dbReference>
<dbReference type="PROSITE" id="PS50039">
    <property type="entry name" value="FORK_HEAD_3"/>
    <property type="match status" value="1"/>
</dbReference>
<feature type="DNA-binding region" description="Fork-head" evidence="3">
    <location>
        <begin position="52"/>
        <end position="154"/>
    </location>
</feature>
<feature type="compositionally biased region" description="Low complexity" evidence="4">
    <location>
        <begin position="216"/>
        <end position="239"/>
    </location>
</feature>
<dbReference type="Proteomes" id="UP000650833">
    <property type="component" value="Unassembled WGS sequence"/>
</dbReference>
<keyword evidence="2 3" id="KW-0539">Nucleus</keyword>
<evidence type="ECO:0000256" key="3">
    <source>
        <dbReference type="PROSITE-ProRule" id="PRU00089"/>
    </source>
</evidence>
<evidence type="ECO:0000313" key="7">
    <source>
        <dbReference type="Proteomes" id="UP000650833"/>
    </source>
</evidence>
<keyword evidence="7" id="KW-1185">Reference proteome</keyword>
<evidence type="ECO:0000313" key="6">
    <source>
        <dbReference type="EMBL" id="KAG2215568.1"/>
    </source>
</evidence>
<dbReference type="SMART" id="SM00339">
    <property type="entry name" value="FH"/>
    <property type="match status" value="1"/>
</dbReference>
<accession>A0A8H7RS08</accession>
<dbReference type="InterPro" id="IPR036388">
    <property type="entry name" value="WH-like_DNA-bd_sf"/>
</dbReference>
<dbReference type="FunFam" id="1.10.10.10:FF:000135">
    <property type="entry name" value="forkhead box protein G1"/>
    <property type="match status" value="1"/>
</dbReference>
<dbReference type="Gene3D" id="1.10.10.10">
    <property type="entry name" value="Winged helix-like DNA-binding domain superfamily/Winged helix DNA-binding domain"/>
    <property type="match status" value="1"/>
</dbReference>
<name>A0A8H7RS08_9FUNG</name>
<evidence type="ECO:0000256" key="4">
    <source>
        <dbReference type="SAM" id="MobiDB-lite"/>
    </source>
</evidence>
<dbReference type="EMBL" id="JAEPRC010000006">
    <property type="protein sequence ID" value="KAG2215568.1"/>
    <property type="molecule type" value="Genomic_DNA"/>
</dbReference>
<feature type="compositionally biased region" description="Low complexity" evidence="4">
    <location>
        <begin position="180"/>
        <end position="195"/>
    </location>
</feature>
<protein>
    <recommendedName>
        <fullName evidence="5">Fork-head domain-containing protein</fullName>
    </recommendedName>
</protein>
<evidence type="ECO:0000256" key="2">
    <source>
        <dbReference type="ARBA" id="ARBA00023242"/>
    </source>
</evidence>
<evidence type="ECO:0000256" key="1">
    <source>
        <dbReference type="ARBA" id="ARBA00023125"/>
    </source>
</evidence>
<dbReference type="PANTHER" id="PTHR11829:SF343">
    <property type="entry name" value="FORK-HEAD DOMAIN-CONTAINING PROTEIN"/>
    <property type="match status" value="1"/>
</dbReference>
<dbReference type="PROSITE" id="PS00657">
    <property type="entry name" value="FORK_HEAD_1"/>
    <property type="match status" value="1"/>
</dbReference>
<dbReference type="PROSITE" id="PS00658">
    <property type="entry name" value="FORK_HEAD_2"/>
    <property type="match status" value="1"/>
</dbReference>
<dbReference type="AlphaFoldDB" id="A0A8H7RS08"/>
<dbReference type="OrthoDB" id="5954824at2759"/>
<dbReference type="GO" id="GO:0000978">
    <property type="term" value="F:RNA polymerase II cis-regulatory region sequence-specific DNA binding"/>
    <property type="evidence" value="ECO:0007669"/>
    <property type="project" value="TreeGrafter"/>
</dbReference>
<organism evidence="6 7">
    <name type="scientific">Mucor plumbeus</name>
    <dbReference type="NCBI Taxonomy" id="97098"/>
    <lineage>
        <taxon>Eukaryota</taxon>
        <taxon>Fungi</taxon>
        <taxon>Fungi incertae sedis</taxon>
        <taxon>Mucoromycota</taxon>
        <taxon>Mucoromycotina</taxon>
        <taxon>Mucoromycetes</taxon>
        <taxon>Mucorales</taxon>
        <taxon>Mucorineae</taxon>
        <taxon>Mucoraceae</taxon>
        <taxon>Mucor</taxon>
    </lineage>
</organism>
<dbReference type="InterPro" id="IPR001766">
    <property type="entry name" value="Fork_head_dom"/>
</dbReference>
<comment type="subcellular location">
    <subcellularLocation>
        <location evidence="3">Nucleus</location>
    </subcellularLocation>
</comment>
<feature type="region of interest" description="Disordered" evidence="4">
    <location>
        <begin position="381"/>
        <end position="401"/>
    </location>
</feature>
<dbReference type="InterPro" id="IPR036390">
    <property type="entry name" value="WH_DNA-bd_sf"/>
</dbReference>
<proteinExistence type="predicted"/>
<dbReference type="PRINTS" id="PR00053">
    <property type="entry name" value="FORKHEAD"/>
</dbReference>
<dbReference type="InterPro" id="IPR030456">
    <property type="entry name" value="TF_fork_head_CS_2"/>
</dbReference>
<dbReference type="Pfam" id="PF00250">
    <property type="entry name" value="Forkhead"/>
    <property type="match status" value="1"/>
</dbReference>
<gene>
    <name evidence="6" type="ORF">INT46_000374</name>
</gene>
<comment type="caution">
    <text evidence="6">The sequence shown here is derived from an EMBL/GenBank/DDBJ whole genome shotgun (WGS) entry which is preliminary data.</text>
</comment>
<feature type="domain" description="Fork-head" evidence="5">
    <location>
        <begin position="52"/>
        <end position="154"/>
    </location>
</feature>
<feature type="region of interest" description="Disordered" evidence="4">
    <location>
        <begin position="173"/>
        <end position="239"/>
    </location>
</feature>
<keyword evidence="1 3" id="KW-0238">DNA-binding</keyword>
<dbReference type="PANTHER" id="PTHR11829">
    <property type="entry name" value="FORKHEAD BOX PROTEIN"/>
    <property type="match status" value="1"/>
</dbReference>
<dbReference type="InterPro" id="IPR050211">
    <property type="entry name" value="FOX_domain-containing"/>
</dbReference>
<dbReference type="CDD" id="cd00059">
    <property type="entry name" value="FH_FOX"/>
    <property type="match status" value="1"/>
</dbReference>
<reference evidence="6" key="1">
    <citation type="submission" date="2020-12" db="EMBL/GenBank/DDBJ databases">
        <title>Metabolic potential, ecology and presence of endohyphal bacteria is reflected in genomic diversity of Mucoromycotina.</title>
        <authorList>
            <person name="Muszewska A."/>
            <person name="Okrasinska A."/>
            <person name="Steczkiewicz K."/>
            <person name="Drgas O."/>
            <person name="Orlowska M."/>
            <person name="Perlinska-Lenart U."/>
            <person name="Aleksandrzak-Piekarczyk T."/>
            <person name="Szatraj K."/>
            <person name="Zielenkiewicz U."/>
            <person name="Pilsyk S."/>
            <person name="Malc E."/>
            <person name="Mieczkowski P."/>
            <person name="Kruszewska J.S."/>
            <person name="Biernat P."/>
            <person name="Pawlowska J."/>
        </authorList>
    </citation>
    <scope>NUCLEOTIDE SEQUENCE</scope>
    <source>
        <strain evidence="6">CBS 226.32</strain>
    </source>
</reference>